<proteinExistence type="predicted"/>
<evidence type="ECO:0000313" key="3">
    <source>
        <dbReference type="WBParaSite" id="SVE_0258000.1"/>
    </source>
</evidence>
<sequence length="80" mass="9117">MLRQWTSFKLDTQYSGLYEVQNVKGTIVWLKPVNGGAIVKTHRKFLKKMLIDERSSEKVEGGSLKNEGAKHSKGERVILK</sequence>
<accession>A0A0K0F1A9</accession>
<dbReference type="Proteomes" id="UP000035680">
    <property type="component" value="Unassembled WGS sequence"/>
</dbReference>
<evidence type="ECO:0000256" key="1">
    <source>
        <dbReference type="SAM" id="MobiDB-lite"/>
    </source>
</evidence>
<reference evidence="2" key="1">
    <citation type="submission" date="2014-07" db="EMBL/GenBank/DDBJ databases">
        <authorList>
            <person name="Martin A.A"/>
            <person name="De Silva N."/>
        </authorList>
    </citation>
    <scope>NUCLEOTIDE SEQUENCE</scope>
</reference>
<evidence type="ECO:0000313" key="2">
    <source>
        <dbReference type="Proteomes" id="UP000035680"/>
    </source>
</evidence>
<dbReference type="WBParaSite" id="SVE_0258000.1">
    <property type="protein sequence ID" value="SVE_0258000.1"/>
    <property type="gene ID" value="SVE_0258000"/>
</dbReference>
<keyword evidence="2" id="KW-1185">Reference proteome</keyword>
<name>A0A0K0F1A9_STRVS</name>
<feature type="compositionally biased region" description="Basic and acidic residues" evidence="1">
    <location>
        <begin position="67"/>
        <end position="80"/>
    </location>
</feature>
<reference evidence="3" key="2">
    <citation type="submission" date="2015-08" db="UniProtKB">
        <authorList>
            <consortium name="WormBaseParasite"/>
        </authorList>
    </citation>
    <scope>IDENTIFICATION</scope>
</reference>
<organism evidence="2 3">
    <name type="scientific">Strongyloides venezuelensis</name>
    <name type="common">Threadworm</name>
    <dbReference type="NCBI Taxonomy" id="75913"/>
    <lineage>
        <taxon>Eukaryota</taxon>
        <taxon>Metazoa</taxon>
        <taxon>Ecdysozoa</taxon>
        <taxon>Nematoda</taxon>
        <taxon>Chromadorea</taxon>
        <taxon>Rhabditida</taxon>
        <taxon>Tylenchina</taxon>
        <taxon>Panagrolaimomorpha</taxon>
        <taxon>Strongyloidoidea</taxon>
        <taxon>Strongyloididae</taxon>
        <taxon>Strongyloides</taxon>
    </lineage>
</organism>
<protein>
    <submittedName>
        <fullName evidence="3">Type II toxin-antitoxin system HicA family toxin</fullName>
    </submittedName>
</protein>
<feature type="region of interest" description="Disordered" evidence="1">
    <location>
        <begin position="57"/>
        <end position="80"/>
    </location>
</feature>
<dbReference type="AlphaFoldDB" id="A0A0K0F1A9"/>